<keyword evidence="1" id="KW-0812">Transmembrane</keyword>
<proteinExistence type="predicted"/>
<organism evidence="2">
    <name type="scientific">marine sediment metagenome</name>
    <dbReference type="NCBI Taxonomy" id="412755"/>
    <lineage>
        <taxon>unclassified sequences</taxon>
        <taxon>metagenomes</taxon>
        <taxon>ecological metagenomes</taxon>
    </lineage>
</organism>
<evidence type="ECO:0000313" key="2">
    <source>
        <dbReference type="EMBL" id="KKK75984.1"/>
    </source>
</evidence>
<gene>
    <name evidence="2" type="ORF">LCGC14_2868270</name>
</gene>
<reference evidence="2" key="1">
    <citation type="journal article" date="2015" name="Nature">
        <title>Complex archaea that bridge the gap between prokaryotes and eukaryotes.</title>
        <authorList>
            <person name="Spang A."/>
            <person name="Saw J.H."/>
            <person name="Jorgensen S.L."/>
            <person name="Zaremba-Niedzwiedzka K."/>
            <person name="Martijn J."/>
            <person name="Lind A.E."/>
            <person name="van Eijk R."/>
            <person name="Schleper C."/>
            <person name="Guy L."/>
            <person name="Ettema T.J."/>
        </authorList>
    </citation>
    <scope>NUCLEOTIDE SEQUENCE</scope>
</reference>
<comment type="caution">
    <text evidence="2">The sequence shown here is derived from an EMBL/GenBank/DDBJ whole genome shotgun (WGS) entry which is preliminary data.</text>
</comment>
<accession>A0A0F9ABY5</accession>
<protein>
    <submittedName>
        <fullName evidence="2">Uncharacterized protein</fullName>
    </submittedName>
</protein>
<name>A0A0F9ABY5_9ZZZZ</name>
<keyword evidence="1" id="KW-0472">Membrane</keyword>
<evidence type="ECO:0000256" key="1">
    <source>
        <dbReference type="SAM" id="Phobius"/>
    </source>
</evidence>
<feature type="transmembrane region" description="Helical" evidence="1">
    <location>
        <begin position="17"/>
        <end position="43"/>
    </location>
</feature>
<keyword evidence="1" id="KW-1133">Transmembrane helix</keyword>
<feature type="transmembrane region" description="Helical" evidence="1">
    <location>
        <begin position="49"/>
        <end position="67"/>
    </location>
</feature>
<dbReference type="AlphaFoldDB" id="A0A0F9ABY5"/>
<sequence>MRIGLAGKEKKKNYFEWYFLAIILGLVIFIVSLISIKILFIVGEIIFQNWIWFVVGIVVLFMLNRFLKRPKKIKREYDPYEYQYR</sequence>
<dbReference type="EMBL" id="LAZR01055615">
    <property type="protein sequence ID" value="KKK75984.1"/>
    <property type="molecule type" value="Genomic_DNA"/>
</dbReference>